<keyword evidence="3" id="KW-0238">DNA-binding</keyword>
<comment type="caution">
    <text evidence="6">The sequence shown here is derived from an EMBL/GenBank/DDBJ whole genome shotgun (WGS) entry which is preliminary data.</text>
</comment>
<evidence type="ECO:0000256" key="1">
    <source>
        <dbReference type="ARBA" id="ARBA00009437"/>
    </source>
</evidence>
<dbReference type="PROSITE" id="PS50931">
    <property type="entry name" value="HTH_LYSR"/>
    <property type="match status" value="1"/>
</dbReference>
<accession>A0A8J3CJS4</accession>
<dbReference type="InterPro" id="IPR036388">
    <property type="entry name" value="WH-like_DNA-bd_sf"/>
</dbReference>
<organism evidence="6 7">
    <name type="scientific">Formosimonas limnophila</name>
    <dbReference type="NCBI Taxonomy" id="1384487"/>
    <lineage>
        <taxon>Bacteria</taxon>
        <taxon>Pseudomonadati</taxon>
        <taxon>Pseudomonadota</taxon>
        <taxon>Betaproteobacteria</taxon>
        <taxon>Burkholderiales</taxon>
        <taxon>Burkholderiaceae</taxon>
        <taxon>Formosimonas</taxon>
    </lineage>
</organism>
<dbReference type="SUPFAM" id="SSF53850">
    <property type="entry name" value="Periplasmic binding protein-like II"/>
    <property type="match status" value="1"/>
</dbReference>
<comment type="similarity">
    <text evidence="1">Belongs to the LysR transcriptional regulatory family.</text>
</comment>
<dbReference type="PANTHER" id="PTHR30537:SF68">
    <property type="entry name" value="TRANSCRIPTIONAL REGULATOR-RELATED"/>
    <property type="match status" value="1"/>
</dbReference>
<gene>
    <name evidence="6" type="ORF">GCM10009007_03650</name>
</gene>
<dbReference type="CDD" id="cd08422">
    <property type="entry name" value="PBP2_CrgA_like"/>
    <property type="match status" value="1"/>
</dbReference>
<dbReference type="Pfam" id="PF00126">
    <property type="entry name" value="HTH_1"/>
    <property type="match status" value="1"/>
</dbReference>
<reference evidence="6" key="2">
    <citation type="submission" date="2020-09" db="EMBL/GenBank/DDBJ databases">
        <authorList>
            <person name="Sun Q."/>
            <person name="Kim S."/>
        </authorList>
    </citation>
    <scope>NUCLEOTIDE SEQUENCE</scope>
    <source>
        <strain evidence="6">KCTC 32501</strain>
    </source>
</reference>
<dbReference type="RefSeq" id="WP_189490777.1">
    <property type="nucleotide sequence ID" value="NZ_BMZG01000002.1"/>
</dbReference>
<dbReference type="SUPFAM" id="SSF46785">
    <property type="entry name" value="Winged helix' DNA-binding domain"/>
    <property type="match status" value="1"/>
</dbReference>
<evidence type="ECO:0000259" key="5">
    <source>
        <dbReference type="PROSITE" id="PS50931"/>
    </source>
</evidence>
<dbReference type="Proteomes" id="UP000614287">
    <property type="component" value="Unassembled WGS sequence"/>
</dbReference>
<dbReference type="GO" id="GO:0003700">
    <property type="term" value="F:DNA-binding transcription factor activity"/>
    <property type="evidence" value="ECO:0007669"/>
    <property type="project" value="InterPro"/>
</dbReference>
<dbReference type="PANTHER" id="PTHR30537">
    <property type="entry name" value="HTH-TYPE TRANSCRIPTIONAL REGULATOR"/>
    <property type="match status" value="1"/>
</dbReference>
<dbReference type="GO" id="GO:0043565">
    <property type="term" value="F:sequence-specific DNA binding"/>
    <property type="evidence" value="ECO:0007669"/>
    <property type="project" value="TreeGrafter"/>
</dbReference>
<dbReference type="InterPro" id="IPR036390">
    <property type="entry name" value="WH_DNA-bd_sf"/>
</dbReference>
<dbReference type="Gene3D" id="3.40.190.290">
    <property type="match status" value="1"/>
</dbReference>
<evidence type="ECO:0000313" key="6">
    <source>
        <dbReference type="EMBL" id="GHA66431.1"/>
    </source>
</evidence>
<dbReference type="EMBL" id="BMZG01000002">
    <property type="protein sequence ID" value="GHA66431.1"/>
    <property type="molecule type" value="Genomic_DNA"/>
</dbReference>
<evidence type="ECO:0000313" key="7">
    <source>
        <dbReference type="Proteomes" id="UP000614287"/>
    </source>
</evidence>
<evidence type="ECO:0000256" key="2">
    <source>
        <dbReference type="ARBA" id="ARBA00023015"/>
    </source>
</evidence>
<keyword evidence="2" id="KW-0805">Transcription regulation</keyword>
<evidence type="ECO:0000256" key="4">
    <source>
        <dbReference type="ARBA" id="ARBA00023163"/>
    </source>
</evidence>
<dbReference type="FunFam" id="1.10.10.10:FF:000001">
    <property type="entry name" value="LysR family transcriptional regulator"/>
    <property type="match status" value="1"/>
</dbReference>
<protein>
    <submittedName>
        <fullName evidence="6">LysR family transcriptional regulator</fullName>
    </submittedName>
</protein>
<dbReference type="InterPro" id="IPR005119">
    <property type="entry name" value="LysR_subst-bd"/>
</dbReference>
<proteinExistence type="inferred from homology"/>
<sequence>MEISELKAFVKVVQTGSFTQAAELLNTQRTYISRLINQLENKLDVRLLARTTRAQSLTEVGREFYERAVSILTSIEEAEQAVMQSQSQPTGILKLTCSTEFGMMAVGRWINEYLTAYPHMRVEADFTSRKADLVHEGFDLAIRVGELPDSSLVARLLGHVRYGLFASPNYMAKIASLSAPSDLNALHTISFLGNAQRTVWSLHHSANKRLQQDIELKPRYNVSNISAAKEAAINGIGIALLPHITAQAAIKDKQLVHVLPDWQPADIPVHAVFASARYVSPKVRSFIELAQQAMRQMSLELGSSLRD</sequence>
<keyword evidence="7" id="KW-1185">Reference proteome</keyword>
<evidence type="ECO:0000256" key="3">
    <source>
        <dbReference type="ARBA" id="ARBA00023125"/>
    </source>
</evidence>
<dbReference type="Gene3D" id="1.10.10.10">
    <property type="entry name" value="Winged helix-like DNA-binding domain superfamily/Winged helix DNA-binding domain"/>
    <property type="match status" value="1"/>
</dbReference>
<dbReference type="AlphaFoldDB" id="A0A8J3CJS4"/>
<name>A0A8J3CJS4_9BURK</name>
<dbReference type="GO" id="GO:0006351">
    <property type="term" value="P:DNA-templated transcription"/>
    <property type="evidence" value="ECO:0007669"/>
    <property type="project" value="TreeGrafter"/>
</dbReference>
<keyword evidence="4" id="KW-0804">Transcription</keyword>
<dbReference type="InterPro" id="IPR058163">
    <property type="entry name" value="LysR-type_TF_proteobact-type"/>
</dbReference>
<reference evidence="6" key="1">
    <citation type="journal article" date="2014" name="Int. J. Syst. Evol. Microbiol.">
        <title>Complete genome sequence of Corynebacterium casei LMG S-19264T (=DSM 44701T), isolated from a smear-ripened cheese.</title>
        <authorList>
            <consortium name="US DOE Joint Genome Institute (JGI-PGF)"/>
            <person name="Walter F."/>
            <person name="Albersmeier A."/>
            <person name="Kalinowski J."/>
            <person name="Ruckert C."/>
        </authorList>
    </citation>
    <scope>NUCLEOTIDE SEQUENCE</scope>
    <source>
        <strain evidence="6">KCTC 32501</strain>
    </source>
</reference>
<dbReference type="Pfam" id="PF03466">
    <property type="entry name" value="LysR_substrate"/>
    <property type="match status" value="1"/>
</dbReference>
<feature type="domain" description="HTH lysR-type" evidence="5">
    <location>
        <begin position="1"/>
        <end position="58"/>
    </location>
</feature>
<dbReference type="InterPro" id="IPR000847">
    <property type="entry name" value="LysR_HTH_N"/>
</dbReference>